<feature type="domain" description="SWIM-type" evidence="5">
    <location>
        <begin position="112"/>
        <end position="145"/>
    </location>
</feature>
<evidence type="ECO:0000256" key="4">
    <source>
        <dbReference type="PROSITE-ProRule" id="PRU00325"/>
    </source>
</evidence>
<protein>
    <recommendedName>
        <fullName evidence="5">SWIM-type domain-containing protein</fullName>
    </recommendedName>
</protein>
<keyword evidence="1" id="KW-0479">Metal-binding</keyword>
<keyword evidence="3" id="KW-0862">Zinc</keyword>
<organism evidence="6 7">
    <name type="scientific">Cymbomonas tetramitiformis</name>
    <dbReference type="NCBI Taxonomy" id="36881"/>
    <lineage>
        <taxon>Eukaryota</taxon>
        <taxon>Viridiplantae</taxon>
        <taxon>Chlorophyta</taxon>
        <taxon>Pyramimonadophyceae</taxon>
        <taxon>Pyramimonadales</taxon>
        <taxon>Pyramimonadaceae</taxon>
        <taxon>Cymbomonas</taxon>
    </lineage>
</organism>
<sequence>MAACEGLHGETVNSTVEAMTAVNDLVRKELKAGVHMRGALLQCVSKKSGKRFHENKWKAQAATGQLPRAVMGKLEDVREKAALIASGVTTFPAGNNKNIARVESTTQPGVAYTSQLVTVATCGCGAPAQIGLPCHHNIAHARFAGLD</sequence>
<keyword evidence="2 4" id="KW-0863">Zinc-finger</keyword>
<reference evidence="6 7" key="1">
    <citation type="journal article" date="2015" name="Genome Biol. Evol.">
        <title>Comparative Genomics of a Bacterivorous Green Alga Reveals Evolutionary Causalities and Consequences of Phago-Mixotrophic Mode of Nutrition.</title>
        <authorList>
            <person name="Burns J.A."/>
            <person name="Paasch A."/>
            <person name="Narechania A."/>
            <person name="Kim E."/>
        </authorList>
    </citation>
    <scope>NUCLEOTIDE SEQUENCE [LARGE SCALE GENOMIC DNA]</scope>
    <source>
        <strain evidence="6 7">PLY_AMNH</strain>
    </source>
</reference>
<keyword evidence="7" id="KW-1185">Reference proteome</keyword>
<dbReference type="InterPro" id="IPR006564">
    <property type="entry name" value="Znf_PMZ"/>
</dbReference>
<accession>A0AAE0BTN0</accession>
<evidence type="ECO:0000256" key="3">
    <source>
        <dbReference type="ARBA" id="ARBA00022833"/>
    </source>
</evidence>
<evidence type="ECO:0000256" key="1">
    <source>
        <dbReference type="ARBA" id="ARBA00022723"/>
    </source>
</evidence>
<dbReference type="EMBL" id="LGRX02033283">
    <property type="protein sequence ID" value="KAK3241904.1"/>
    <property type="molecule type" value="Genomic_DNA"/>
</dbReference>
<proteinExistence type="predicted"/>
<dbReference type="GO" id="GO:0008270">
    <property type="term" value="F:zinc ion binding"/>
    <property type="evidence" value="ECO:0007669"/>
    <property type="project" value="UniProtKB-KW"/>
</dbReference>
<evidence type="ECO:0000259" key="5">
    <source>
        <dbReference type="PROSITE" id="PS50966"/>
    </source>
</evidence>
<dbReference type="Proteomes" id="UP001190700">
    <property type="component" value="Unassembled WGS sequence"/>
</dbReference>
<evidence type="ECO:0000256" key="2">
    <source>
        <dbReference type="ARBA" id="ARBA00022771"/>
    </source>
</evidence>
<dbReference type="AlphaFoldDB" id="A0AAE0BTN0"/>
<comment type="caution">
    <text evidence="6">The sequence shown here is derived from an EMBL/GenBank/DDBJ whole genome shotgun (WGS) entry which is preliminary data.</text>
</comment>
<dbReference type="InterPro" id="IPR007527">
    <property type="entry name" value="Znf_SWIM"/>
</dbReference>
<dbReference type="PROSITE" id="PS50966">
    <property type="entry name" value="ZF_SWIM"/>
    <property type="match status" value="1"/>
</dbReference>
<dbReference type="SMART" id="SM00575">
    <property type="entry name" value="ZnF_PMZ"/>
    <property type="match status" value="1"/>
</dbReference>
<gene>
    <name evidence="6" type="ORF">CYMTET_48364</name>
</gene>
<evidence type="ECO:0000313" key="6">
    <source>
        <dbReference type="EMBL" id="KAK3241904.1"/>
    </source>
</evidence>
<name>A0AAE0BTN0_9CHLO</name>
<evidence type="ECO:0000313" key="7">
    <source>
        <dbReference type="Proteomes" id="UP001190700"/>
    </source>
</evidence>